<organism evidence="3 4">
    <name type="scientific">Fischerella major NIES-592</name>
    <dbReference type="NCBI Taxonomy" id="210994"/>
    <lineage>
        <taxon>Bacteria</taxon>
        <taxon>Bacillati</taxon>
        <taxon>Cyanobacteriota</taxon>
        <taxon>Cyanophyceae</taxon>
        <taxon>Nostocales</taxon>
        <taxon>Hapalosiphonaceae</taxon>
        <taxon>Fischerella</taxon>
    </lineage>
</organism>
<reference evidence="3 4" key="1">
    <citation type="submission" date="2016-11" db="EMBL/GenBank/DDBJ databases">
        <title>Draft Genome Sequences of Nine Cyanobacterial Strains from Diverse Habitats.</title>
        <authorList>
            <person name="Zhu T."/>
            <person name="Hou S."/>
            <person name="Lu X."/>
            <person name="Hess W.R."/>
        </authorList>
    </citation>
    <scope>NUCLEOTIDE SEQUENCE [LARGE SCALE GENOMIC DNA]</scope>
    <source>
        <strain evidence="3 4">NIES-592</strain>
    </source>
</reference>
<evidence type="ECO:0000256" key="2">
    <source>
        <dbReference type="SAM" id="MobiDB-lite"/>
    </source>
</evidence>
<sequence>MKKGLLPLVLNNYLKFISCSLFILLLEALNLYPAYSQTANSNQSATVGNESSFNQILQSSPQVPVTNSNTSSNNNNSNTINYPNIYPLNYLPNAYVNTENDFGFNLSAGVNTLDASNVTIYLGIIYQPGRTEDHKERMTRLRKETELLEVHKKTMEANLTLLQKQIEEATIRLQRLQQSSTQK</sequence>
<evidence type="ECO:0008006" key="5">
    <source>
        <dbReference type="Google" id="ProtNLM"/>
    </source>
</evidence>
<proteinExistence type="predicted"/>
<dbReference type="AlphaFoldDB" id="A0A1U7GYJ4"/>
<gene>
    <name evidence="3" type="ORF">NIES592_12855</name>
</gene>
<feature type="coiled-coil region" evidence="1">
    <location>
        <begin position="152"/>
        <end position="179"/>
    </location>
</feature>
<evidence type="ECO:0000313" key="4">
    <source>
        <dbReference type="Proteomes" id="UP000186391"/>
    </source>
</evidence>
<name>A0A1U7GYJ4_9CYAN</name>
<dbReference type="Proteomes" id="UP000186391">
    <property type="component" value="Unassembled WGS sequence"/>
</dbReference>
<accession>A0A1U7GYJ4</accession>
<keyword evidence="1" id="KW-0175">Coiled coil</keyword>
<dbReference type="EMBL" id="MRCA01000006">
    <property type="protein sequence ID" value="OKH13526.1"/>
    <property type="molecule type" value="Genomic_DNA"/>
</dbReference>
<comment type="caution">
    <text evidence="3">The sequence shown here is derived from an EMBL/GenBank/DDBJ whole genome shotgun (WGS) entry which is preliminary data.</text>
</comment>
<dbReference type="RefSeq" id="WP_073555952.1">
    <property type="nucleotide sequence ID" value="NZ_MRCA01000006.1"/>
</dbReference>
<evidence type="ECO:0000313" key="3">
    <source>
        <dbReference type="EMBL" id="OKH13526.1"/>
    </source>
</evidence>
<keyword evidence="4" id="KW-1185">Reference proteome</keyword>
<dbReference type="OrthoDB" id="517768at2"/>
<evidence type="ECO:0000256" key="1">
    <source>
        <dbReference type="SAM" id="Coils"/>
    </source>
</evidence>
<feature type="compositionally biased region" description="Low complexity" evidence="2">
    <location>
        <begin position="67"/>
        <end position="79"/>
    </location>
</feature>
<feature type="region of interest" description="Disordered" evidence="2">
    <location>
        <begin position="58"/>
        <end position="79"/>
    </location>
</feature>
<protein>
    <recommendedName>
        <fullName evidence="5">ATP synthase subunit B</fullName>
    </recommendedName>
</protein>